<feature type="transmembrane region" description="Helical" evidence="1">
    <location>
        <begin position="26"/>
        <end position="47"/>
    </location>
</feature>
<reference evidence="3" key="1">
    <citation type="submission" date="2017-02" db="EMBL/GenBank/DDBJ databases">
        <authorList>
            <person name="Daims H."/>
        </authorList>
    </citation>
    <scope>NUCLEOTIDE SEQUENCE [LARGE SCALE GENOMIC DNA]</scope>
</reference>
<gene>
    <name evidence="2" type="ORF">CRENPOLYSF2_4040005</name>
</gene>
<organism evidence="2 3">
    <name type="scientific">Crenothrix polyspora</name>
    <dbReference type="NCBI Taxonomy" id="360316"/>
    <lineage>
        <taxon>Bacteria</taxon>
        <taxon>Pseudomonadati</taxon>
        <taxon>Pseudomonadota</taxon>
        <taxon>Gammaproteobacteria</taxon>
        <taxon>Methylococcales</taxon>
        <taxon>Crenotrichaceae</taxon>
        <taxon>Crenothrix</taxon>
    </lineage>
</organism>
<evidence type="ECO:0000313" key="3">
    <source>
        <dbReference type="Proteomes" id="UP000195442"/>
    </source>
</evidence>
<evidence type="ECO:0000313" key="2">
    <source>
        <dbReference type="EMBL" id="SJM94537.1"/>
    </source>
</evidence>
<keyword evidence="1" id="KW-0812">Transmembrane</keyword>
<keyword evidence="1" id="KW-0472">Membrane</keyword>
<name>A0A1R4HEA2_9GAMM</name>
<evidence type="ECO:0008006" key="4">
    <source>
        <dbReference type="Google" id="ProtNLM"/>
    </source>
</evidence>
<dbReference type="Proteomes" id="UP000195442">
    <property type="component" value="Unassembled WGS sequence"/>
</dbReference>
<evidence type="ECO:0000256" key="1">
    <source>
        <dbReference type="SAM" id="Phobius"/>
    </source>
</evidence>
<dbReference type="EMBL" id="FUKJ01000340">
    <property type="protein sequence ID" value="SJM94537.1"/>
    <property type="molecule type" value="Genomic_DNA"/>
</dbReference>
<protein>
    <recommendedName>
        <fullName evidence="4">Prepilin-type N-terminal cleavage/methylation domain-containing protein</fullName>
    </recommendedName>
</protein>
<keyword evidence="1" id="KW-1133">Transmembrane helix</keyword>
<proteinExistence type="predicted"/>
<keyword evidence="3" id="KW-1185">Reference proteome</keyword>
<accession>A0A1R4HEA2</accession>
<dbReference type="AlphaFoldDB" id="A0A1R4HEA2"/>
<sequence>MLRKFRAIQSIEMTRLTIKNKPQQKGFSYVEVLVATTLIVIALLPAMNALQTGIMSADIHQALTVEHYARLKKMEELQAQPFSSLLAAADVAVNNTTATSFSDAAGTANRSLVYIALYDADANPFTVTDSNADNDNDLYTGNTSNLLWVKVVTEGSVQGLETLISR</sequence>